<comment type="pathway">
    <text evidence="1">Cofactor biosynthesis; adenosylcobalamin biosynthesis.</text>
</comment>
<dbReference type="GO" id="GO:0046677">
    <property type="term" value="P:response to antibiotic"/>
    <property type="evidence" value="ECO:0007669"/>
    <property type="project" value="TreeGrafter"/>
</dbReference>
<keyword evidence="1" id="KW-0472">Membrane</keyword>
<dbReference type="GO" id="GO:0009236">
    <property type="term" value="P:cobalamin biosynthetic process"/>
    <property type="evidence" value="ECO:0007669"/>
    <property type="project" value="UniProtKB-UniRule"/>
</dbReference>
<comment type="similarity">
    <text evidence="1">Belongs to the CobD/CbiB family.</text>
</comment>
<feature type="transmembrane region" description="Helical" evidence="1">
    <location>
        <begin position="76"/>
        <end position="95"/>
    </location>
</feature>
<evidence type="ECO:0000256" key="1">
    <source>
        <dbReference type="HAMAP-Rule" id="MF_00024"/>
    </source>
</evidence>
<keyword evidence="1" id="KW-0812">Transmembrane</keyword>
<keyword evidence="2" id="KW-0436">Ligase</keyword>
<feature type="transmembrane region" description="Helical" evidence="1">
    <location>
        <begin position="154"/>
        <end position="175"/>
    </location>
</feature>
<keyword evidence="1" id="KW-0169">Cobalamin biosynthesis</keyword>
<reference evidence="2" key="1">
    <citation type="journal article" date="2010" name="Nature">
        <title>The dynamic genome of Hydra.</title>
        <authorList>
            <person name="Chapman J.A."/>
            <person name="Kirkness E.F."/>
            <person name="Simakov O."/>
            <person name="Hampson S.E."/>
            <person name="Mitros T."/>
            <person name="Weinmaier T."/>
            <person name="Rattei T."/>
            <person name="Balasubramanian P.G."/>
            <person name="Borman J."/>
            <person name="Busam D."/>
            <person name="Disbennett K."/>
            <person name="Pfannkoch C."/>
            <person name="Sumin N."/>
            <person name="Sutton G."/>
            <person name="Viswanathan L."/>
            <person name="Walenz B."/>
            <person name="Goodstein D.M."/>
            <person name="Hellsten U."/>
            <person name="Kawashima T."/>
            <person name="Prochnik S.E."/>
            <person name="Putnam N.H."/>
            <person name="Shu S."/>
            <person name="Blumberg B."/>
            <person name="Dana C.E."/>
            <person name="Gee L."/>
            <person name="Kibler D.F."/>
            <person name="Law L."/>
            <person name="Lindgens D."/>
            <person name="Martinez D.E."/>
            <person name="Peng J."/>
            <person name="Wigge P.A."/>
            <person name="Bertulat B."/>
            <person name="Guder C."/>
            <person name="Nakamura Y."/>
            <person name="Ozbek S."/>
            <person name="Watanabe H."/>
            <person name="Khalturin K."/>
            <person name="Hemmrich G."/>
            <person name="Franke A."/>
            <person name="Augustin R."/>
            <person name="Fraune S."/>
            <person name="Hayakawa E."/>
            <person name="Hayakawa S."/>
            <person name="Hirose M."/>
            <person name="Hwang J."/>
            <person name="Ikeo K."/>
            <person name="Nishimiya-Fujisawa C."/>
            <person name="Ogura A."/>
            <person name="Takahashi T."/>
            <person name="Steinmetz P.R."/>
            <person name="Zhang X."/>
            <person name="Aufschnaiter R."/>
            <person name="Eder M.K."/>
            <person name="Gorny A.K."/>
            <person name="Salvenmoser W."/>
            <person name="Heimberg A.M."/>
            <person name="Wheeler B.M."/>
            <person name="Peterson K.J."/>
            <person name="Boettger A."/>
            <person name="Tischler P."/>
            <person name="Wolf A."/>
            <person name="Gojobori T."/>
            <person name="Remington K.A."/>
            <person name="Strausberg R.L."/>
            <person name="Venter J."/>
            <person name="Technau U."/>
            <person name="Hobmayer B."/>
            <person name="Bosch T.C."/>
            <person name="Holstein T.W."/>
            <person name="Fujisawa T."/>
            <person name="Bode H.R."/>
            <person name="David C.N."/>
            <person name="Rokhsar D.S."/>
            <person name="Steele R.E."/>
        </authorList>
    </citation>
    <scope>NUCLEOTIDE SEQUENCE</scope>
</reference>
<keyword evidence="1" id="KW-1133">Transmembrane helix</keyword>
<dbReference type="Pfam" id="PF03186">
    <property type="entry name" value="CobD_Cbib"/>
    <property type="match status" value="1"/>
</dbReference>
<comment type="function">
    <text evidence="1">Converts cobyric acid to cobinamide by the addition of aminopropanol on the F carboxylic group.</text>
</comment>
<protein>
    <recommendedName>
        <fullName evidence="1">Cobalamin biosynthesis protein CobD</fullName>
    </recommendedName>
</protein>
<dbReference type="InterPro" id="IPR052966">
    <property type="entry name" value="Beta-lactamase_Reg"/>
</dbReference>
<dbReference type="AlphaFoldDB" id="C9Y9R0"/>
<comment type="caution">
    <text evidence="1">Lacks conserved residue(s) required for the propagation of feature annotation.</text>
</comment>
<keyword evidence="1" id="KW-1003">Cell membrane</keyword>
<dbReference type="HAMAP" id="MF_00024">
    <property type="entry name" value="CobD_CbiB"/>
    <property type="match status" value="1"/>
</dbReference>
<dbReference type="UniPathway" id="UPA00148"/>
<accession>C9Y9R0</accession>
<dbReference type="GO" id="GO:0048472">
    <property type="term" value="F:threonine-phosphate decarboxylase activity"/>
    <property type="evidence" value="ECO:0007669"/>
    <property type="project" value="InterPro"/>
</dbReference>
<comment type="subcellular location">
    <subcellularLocation>
        <location evidence="1">Cell membrane</location>
        <topology evidence="1">Multi-pass membrane protein</topology>
    </subcellularLocation>
</comment>
<name>C9Y9R0_CURXX</name>
<dbReference type="GO" id="GO:0016874">
    <property type="term" value="F:ligase activity"/>
    <property type="evidence" value="ECO:0007669"/>
    <property type="project" value="UniProtKB-KW"/>
</dbReference>
<sequence length="305" mass="33966">MSFISILLALLLEQAKPLPQINPVHNTVRNWVRWVLRNFDAGAKPHAWLAWCLAALGPALLVLAVHWLLLWQLGWIAAAVWNVMILYATLGFRQFSHHFTQIRDALLAGDEVAARAALARWKRMDASELPRSEIVRHVIEHSVLSAHRHVFGVFVWYSILAALGLGPAGAVFYRVTEYLAVFAKRPVKPELPPVSDAVRERALRAWEAIDWLPARVTALSFAFVGSFEDAVDSWRRHEAVHPLDNDGVVLAATAGAVNVRLGEEMDSGALTPEPAHLRAVVGLVWRTVVMWMVFLALLSTARLIG</sequence>
<proteinExistence type="inferred from homology"/>
<gene>
    <name evidence="1" type="primary">cobD</name>
    <name evidence="2" type="ORF">Csp_A08610</name>
</gene>
<feature type="transmembrane region" description="Helical" evidence="1">
    <location>
        <begin position="283"/>
        <end position="304"/>
    </location>
</feature>
<feature type="transmembrane region" description="Helical" evidence="1">
    <location>
        <begin position="48"/>
        <end position="69"/>
    </location>
</feature>
<organism evidence="2">
    <name type="scientific">Curvibacter symbiont subsp. Hydra magnipapillata</name>
    <dbReference type="NCBI Taxonomy" id="667019"/>
    <lineage>
        <taxon>Bacteria</taxon>
        <taxon>Pseudomonadati</taxon>
        <taxon>Pseudomonadota</taxon>
        <taxon>Betaproteobacteria</taxon>
        <taxon>Burkholderiales</taxon>
        <taxon>Comamonadaceae</taxon>
        <taxon>Curvibacter</taxon>
    </lineage>
</organism>
<dbReference type="PANTHER" id="PTHR38684:SF1">
    <property type="entry name" value="PROTEIN AMPE"/>
    <property type="match status" value="1"/>
</dbReference>
<dbReference type="InterPro" id="IPR004485">
    <property type="entry name" value="Cobalamin_biosynth_CobD/CbiB"/>
</dbReference>
<evidence type="ECO:0000313" key="2">
    <source>
        <dbReference type="EMBL" id="CBA28729.1"/>
    </source>
</evidence>
<dbReference type="GO" id="GO:0005886">
    <property type="term" value="C:plasma membrane"/>
    <property type="evidence" value="ECO:0007669"/>
    <property type="project" value="UniProtKB-SubCell"/>
</dbReference>
<dbReference type="PANTHER" id="PTHR38684">
    <property type="entry name" value="PROTEIN AMPE"/>
    <property type="match status" value="1"/>
</dbReference>
<dbReference type="GO" id="GO:0015420">
    <property type="term" value="F:ABC-type vitamin B12 transporter activity"/>
    <property type="evidence" value="ECO:0007669"/>
    <property type="project" value="UniProtKB-UniRule"/>
</dbReference>
<dbReference type="EMBL" id="FN543104">
    <property type="protein sequence ID" value="CBA28729.1"/>
    <property type="molecule type" value="Genomic_DNA"/>
</dbReference>